<evidence type="ECO:0000256" key="2">
    <source>
        <dbReference type="ARBA" id="ARBA00022475"/>
    </source>
</evidence>
<dbReference type="SUPFAM" id="SSF81342">
    <property type="entry name" value="Transmembrane di-heme cytochromes"/>
    <property type="match status" value="1"/>
</dbReference>
<dbReference type="PANTHER" id="PTHR30485">
    <property type="entry name" value="NI/FE-HYDROGENASE 1 B-TYPE CYTOCHROME SUBUNIT"/>
    <property type="match status" value="1"/>
</dbReference>
<evidence type="ECO:0000256" key="1">
    <source>
        <dbReference type="ARBA" id="ARBA00004651"/>
    </source>
</evidence>
<feature type="transmembrane region" description="Helical" evidence="6">
    <location>
        <begin position="145"/>
        <end position="167"/>
    </location>
</feature>
<dbReference type="InterPro" id="IPR011577">
    <property type="entry name" value="Cyt_b561_bac/Ni-Hgenase"/>
</dbReference>
<evidence type="ECO:0000256" key="4">
    <source>
        <dbReference type="ARBA" id="ARBA00022989"/>
    </source>
</evidence>
<feature type="transmembrane region" description="Helical" evidence="6">
    <location>
        <begin position="12"/>
        <end position="29"/>
    </location>
</feature>
<feature type="domain" description="Cytochrome b561 bacterial/Ni-hydrogenase" evidence="7">
    <location>
        <begin position="6"/>
        <end position="179"/>
    </location>
</feature>
<keyword evidence="9" id="KW-1185">Reference proteome</keyword>
<organism evidence="8 9">
    <name type="scientific">Catenovulum sediminis</name>
    <dbReference type="NCBI Taxonomy" id="1740262"/>
    <lineage>
        <taxon>Bacteria</taxon>
        <taxon>Pseudomonadati</taxon>
        <taxon>Pseudomonadota</taxon>
        <taxon>Gammaproteobacteria</taxon>
        <taxon>Alteromonadales</taxon>
        <taxon>Alteromonadaceae</taxon>
        <taxon>Catenovulum</taxon>
    </lineage>
</organism>
<dbReference type="Pfam" id="PF01292">
    <property type="entry name" value="Ni_hydr_CYTB"/>
    <property type="match status" value="1"/>
</dbReference>
<evidence type="ECO:0000259" key="7">
    <source>
        <dbReference type="Pfam" id="PF01292"/>
    </source>
</evidence>
<evidence type="ECO:0000313" key="9">
    <source>
        <dbReference type="Proteomes" id="UP001467690"/>
    </source>
</evidence>
<feature type="transmembrane region" description="Helical" evidence="6">
    <location>
        <begin position="198"/>
        <end position="216"/>
    </location>
</feature>
<reference evidence="8 9" key="1">
    <citation type="submission" date="2024-06" db="EMBL/GenBank/DDBJ databases">
        <authorList>
            <person name="Chen R.Y."/>
        </authorList>
    </citation>
    <scope>NUCLEOTIDE SEQUENCE [LARGE SCALE GENOMIC DNA]</scope>
    <source>
        <strain evidence="8 9">D2</strain>
    </source>
</reference>
<dbReference type="EMBL" id="JBELOE010000266">
    <property type="protein sequence ID" value="MER2493788.1"/>
    <property type="molecule type" value="Genomic_DNA"/>
</dbReference>
<keyword evidence="2" id="KW-1003">Cell membrane</keyword>
<evidence type="ECO:0000256" key="5">
    <source>
        <dbReference type="ARBA" id="ARBA00023136"/>
    </source>
</evidence>
<keyword evidence="3 6" id="KW-0812">Transmembrane</keyword>
<feature type="transmembrane region" description="Helical" evidence="6">
    <location>
        <begin position="36"/>
        <end position="54"/>
    </location>
</feature>
<evidence type="ECO:0000256" key="6">
    <source>
        <dbReference type="SAM" id="Phobius"/>
    </source>
</evidence>
<evidence type="ECO:0000313" key="8">
    <source>
        <dbReference type="EMBL" id="MER2493788.1"/>
    </source>
</evidence>
<sequence length="217" mass="24701">MKTVKVWDFWIRAFHWLLLAGFTGAWLTIEYGWMQAHAVIGYCLSVLLIFRVLWGFWGSTTAHFTAFLCSPITALKYLKNSLQLKAPAHAGHNPAGGWMVVCMLALLFWQIISGLLANNDLGFSGPFADFINKTLSDQLTQWHGWNFYIILSAVWLHLVAVFFYQLVKREKLVQAMFSGKKPNIQAPNWQSLNFKSNIRAISLLVFSALIVCIIVFL</sequence>
<comment type="caution">
    <text evidence="8">The sequence shown here is derived from an EMBL/GenBank/DDBJ whole genome shotgun (WGS) entry which is preliminary data.</text>
</comment>
<keyword evidence="4 6" id="KW-1133">Transmembrane helix</keyword>
<dbReference type="InterPro" id="IPR016174">
    <property type="entry name" value="Di-haem_cyt_TM"/>
</dbReference>
<gene>
    <name evidence="8" type="ORF">ABS311_18080</name>
</gene>
<dbReference type="Proteomes" id="UP001467690">
    <property type="component" value="Unassembled WGS sequence"/>
</dbReference>
<dbReference type="PANTHER" id="PTHR30485:SF2">
    <property type="entry name" value="BLL0597 PROTEIN"/>
    <property type="match status" value="1"/>
</dbReference>
<dbReference type="RefSeq" id="WP_143873469.1">
    <property type="nucleotide sequence ID" value="NZ_CP041661.1"/>
</dbReference>
<name>A0ABV1RLG3_9ALTE</name>
<dbReference type="Gene3D" id="1.20.950.20">
    <property type="entry name" value="Transmembrane di-heme cytochromes, Chain C"/>
    <property type="match status" value="1"/>
</dbReference>
<proteinExistence type="predicted"/>
<keyword evidence="5 6" id="KW-0472">Membrane</keyword>
<feature type="transmembrane region" description="Helical" evidence="6">
    <location>
        <begin position="98"/>
        <end position="117"/>
    </location>
</feature>
<protein>
    <submittedName>
        <fullName evidence="8">Cytochrome b/b6 domain-containing protein</fullName>
    </submittedName>
</protein>
<comment type="subcellular location">
    <subcellularLocation>
        <location evidence="1">Cell membrane</location>
        <topology evidence="1">Multi-pass membrane protein</topology>
    </subcellularLocation>
</comment>
<accession>A0ABV1RLG3</accession>
<dbReference type="InterPro" id="IPR051542">
    <property type="entry name" value="Hydrogenase_cytochrome"/>
</dbReference>
<evidence type="ECO:0000256" key="3">
    <source>
        <dbReference type="ARBA" id="ARBA00022692"/>
    </source>
</evidence>